<gene>
    <name evidence="3" type="ORF">DK880_00985</name>
</gene>
<feature type="region of interest" description="Disordered" evidence="1">
    <location>
        <begin position="49"/>
        <end position="80"/>
    </location>
</feature>
<dbReference type="Proteomes" id="UP000245872">
    <property type="component" value="Chromosome"/>
</dbReference>
<evidence type="ECO:0000313" key="4">
    <source>
        <dbReference type="Proteomes" id="UP000245872"/>
    </source>
</evidence>
<feature type="compositionally biased region" description="Polar residues" evidence="1">
    <location>
        <begin position="49"/>
        <end position="61"/>
    </location>
</feature>
<protein>
    <recommendedName>
        <fullName evidence="5">Lipoprotein</fullName>
    </recommendedName>
</protein>
<evidence type="ECO:0000256" key="1">
    <source>
        <dbReference type="SAM" id="MobiDB-lite"/>
    </source>
</evidence>
<name>A0A2Z3LE20_9BACT</name>
<keyword evidence="4" id="KW-1185">Reference proteome</keyword>
<feature type="chain" id="PRO_5016324896" description="Lipoprotein" evidence="2">
    <location>
        <begin position="24"/>
        <end position="235"/>
    </location>
</feature>
<reference evidence="3 4" key="1">
    <citation type="submission" date="2018-05" db="EMBL/GenBank/DDBJ databases">
        <title>Candidatus Cardinium hertigii Genome Assembly.</title>
        <authorList>
            <person name="Showmaker K.C."/>
            <person name="Walden K.O."/>
            <person name="Fields C.J."/>
            <person name="Lambert K.N."/>
            <person name="Hudson M.E."/>
        </authorList>
    </citation>
    <scope>NUCLEOTIDE SEQUENCE [LARGE SCALE GENOMIC DNA]</scope>
    <source>
        <strain evidence="4">cHgTN10</strain>
    </source>
</reference>
<dbReference type="EMBL" id="CP029619">
    <property type="protein sequence ID" value="AWN82282.1"/>
    <property type="molecule type" value="Genomic_DNA"/>
</dbReference>
<keyword evidence="2" id="KW-0732">Signal</keyword>
<dbReference type="AlphaFoldDB" id="A0A2Z3LE20"/>
<dbReference type="RefSeq" id="WP_109997653.1">
    <property type="nucleotide sequence ID" value="NZ_CP029619.1"/>
</dbReference>
<accession>A0A2Z3LE20</accession>
<evidence type="ECO:0000313" key="3">
    <source>
        <dbReference type="EMBL" id="AWN82282.1"/>
    </source>
</evidence>
<dbReference type="KEGG" id="cher:DK880_00985"/>
<evidence type="ECO:0000256" key="2">
    <source>
        <dbReference type="SAM" id="SignalP"/>
    </source>
</evidence>
<evidence type="ECO:0008006" key="5">
    <source>
        <dbReference type="Google" id="ProtNLM"/>
    </source>
</evidence>
<feature type="signal peptide" evidence="2">
    <location>
        <begin position="1"/>
        <end position="23"/>
    </location>
</feature>
<organism evidence="3 4">
    <name type="scientific">Candidatus Cardinium hertigii</name>
    <dbReference type="NCBI Taxonomy" id="247481"/>
    <lineage>
        <taxon>Bacteria</taxon>
        <taxon>Pseudomonadati</taxon>
        <taxon>Bacteroidota</taxon>
        <taxon>Cytophagia</taxon>
        <taxon>Cytophagales</taxon>
        <taxon>Amoebophilaceae</taxon>
        <taxon>Candidatus Cardinium</taxon>
    </lineage>
</organism>
<proteinExistence type="predicted"/>
<sequence length="235" mass="26229" precursor="true">MKKKCISVVLVSSLLLSSDCSNQADKGNKPIATKQTVSSNAGKIKYEVSNNHPNKKQQPPSNKIYPTLYNNGQSGSREADATKDPLVYKLQTEKEKLEKALTGITRAIPLPWIVNNTTLNEEERKDNVDKRVAKAKEIEDTIKAIVQTLQSIRSFTKEKRIILYIDMAIEELEGASITNFSANLKEEEEAKLVSTGSNTLRRSAIQDTKNHINQAISHINSSIKEVANKIIKPRK</sequence>